<keyword evidence="1" id="KW-0812">Transmembrane</keyword>
<feature type="transmembrane region" description="Helical" evidence="1">
    <location>
        <begin position="161"/>
        <end position="177"/>
    </location>
</feature>
<dbReference type="EMBL" id="BOPV01000001">
    <property type="protein sequence ID" value="GIL40776.1"/>
    <property type="molecule type" value="Genomic_DNA"/>
</dbReference>
<gene>
    <name evidence="2" type="ORF">TMPK1_30130</name>
</gene>
<accession>A0A8S8XHP5</accession>
<keyword evidence="3" id="KW-1185">Reference proteome</keyword>
<evidence type="ECO:0000313" key="3">
    <source>
        <dbReference type="Proteomes" id="UP000681075"/>
    </source>
</evidence>
<dbReference type="AlphaFoldDB" id="A0A8S8XHP5"/>
<feature type="transmembrane region" description="Helical" evidence="1">
    <location>
        <begin position="132"/>
        <end position="149"/>
    </location>
</feature>
<keyword evidence="1" id="KW-1133">Transmembrane helix</keyword>
<name>A0A8S8XHP5_9PROT</name>
<sequence>MPAGIDETARLYVAAIDANDLKAAAAVADGPELYDPYNVAKLRSFTGNYENALDRVYWQLRRPYVDSADPNPPPITTLTYQRQRRDDWLAIHLMVRGEGDAARIVSINVESMARPLPTGRSFRFDGMQARDWINLASLLVAIAATIWGLTSSVRRPPTYRWFWRVVLVIGLVQPAFSDDLRSFGTAFLNPGMFQFTHVRSPVELFSIQFWVPLGAILFLLFRRYPTPFARPRTIEEAA</sequence>
<feature type="transmembrane region" description="Helical" evidence="1">
    <location>
        <begin position="204"/>
        <end position="221"/>
    </location>
</feature>
<evidence type="ECO:0000256" key="1">
    <source>
        <dbReference type="SAM" id="Phobius"/>
    </source>
</evidence>
<dbReference type="Proteomes" id="UP000681075">
    <property type="component" value="Unassembled WGS sequence"/>
</dbReference>
<keyword evidence="1" id="KW-0472">Membrane</keyword>
<reference evidence="2" key="1">
    <citation type="submission" date="2021-02" db="EMBL/GenBank/DDBJ databases">
        <title>Genome sequence of Rhodospirillales sp. strain TMPK1 isolated from soil.</title>
        <authorList>
            <person name="Nakai R."/>
            <person name="Kusada H."/>
            <person name="Tamaki H."/>
        </authorList>
    </citation>
    <scope>NUCLEOTIDE SEQUENCE</scope>
    <source>
        <strain evidence="2">TMPK1</strain>
    </source>
</reference>
<evidence type="ECO:0000313" key="2">
    <source>
        <dbReference type="EMBL" id="GIL40776.1"/>
    </source>
</evidence>
<proteinExistence type="predicted"/>
<protein>
    <submittedName>
        <fullName evidence="2">Uncharacterized protein</fullName>
    </submittedName>
</protein>
<organism evidence="2 3">
    <name type="scientific">Roseiterribacter gracilis</name>
    <dbReference type="NCBI Taxonomy" id="2812848"/>
    <lineage>
        <taxon>Bacteria</taxon>
        <taxon>Pseudomonadati</taxon>
        <taxon>Pseudomonadota</taxon>
        <taxon>Alphaproteobacteria</taxon>
        <taxon>Rhodospirillales</taxon>
        <taxon>Roseiterribacteraceae</taxon>
        <taxon>Roseiterribacter</taxon>
    </lineage>
</organism>
<comment type="caution">
    <text evidence="2">The sequence shown here is derived from an EMBL/GenBank/DDBJ whole genome shotgun (WGS) entry which is preliminary data.</text>
</comment>